<dbReference type="CDD" id="cd05233">
    <property type="entry name" value="SDR_c"/>
    <property type="match status" value="1"/>
</dbReference>
<dbReference type="Gene3D" id="3.40.50.720">
    <property type="entry name" value="NAD(P)-binding Rossmann-like Domain"/>
    <property type="match status" value="1"/>
</dbReference>
<dbReference type="EMBL" id="BRXE01000004">
    <property type="protein sequence ID" value="GLB81599.1"/>
    <property type="molecule type" value="Genomic_DNA"/>
</dbReference>
<dbReference type="InterPro" id="IPR036291">
    <property type="entry name" value="NAD(P)-bd_dom_sf"/>
</dbReference>
<evidence type="ECO:0000256" key="1">
    <source>
        <dbReference type="ARBA" id="ARBA00006484"/>
    </source>
</evidence>
<dbReference type="Pfam" id="PF13561">
    <property type="entry name" value="adh_short_C2"/>
    <property type="match status" value="1"/>
</dbReference>
<accession>A0A9P3Q366</accession>
<comment type="caution">
    <text evidence="3">The sequence shown here is derived from an EMBL/GenBank/DDBJ whole genome shotgun (WGS) entry which is preliminary data.</text>
</comment>
<evidence type="ECO:0000313" key="4">
    <source>
        <dbReference type="Proteomes" id="UP001064782"/>
    </source>
</evidence>
<name>A0A9P3Q366_9MYCO</name>
<dbReference type="Proteomes" id="UP001064782">
    <property type="component" value="Unassembled WGS sequence"/>
</dbReference>
<comment type="similarity">
    <text evidence="1">Belongs to the short-chain dehydrogenases/reductases (SDR) family.</text>
</comment>
<dbReference type="Proteomes" id="UP001165663">
    <property type="component" value="Unassembled WGS sequence"/>
</dbReference>
<gene>
    <name evidence="3" type="ORF">Mkiyose1413_02270</name>
    <name evidence="2" type="ORF">SRL2020028_08550</name>
</gene>
<dbReference type="SUPFAM" id="SSF51735">
    <property type="entry name" value="NAD(P)-binding Rossmann-fold domains"/>
    <property type="match status" value="1"/>
</dbReference>
<dbReference type="AlphaFoldDB" id="A0A9P3Q366"/>
<keyword evidence="4" id="KW-1185">Reference proteome</keyword>
<proteinExistence type="inferred from homology"/>
<dbReference type="NCBIfam" id="NF004534">
    <property type="entry name" value="PRK05884.1"/>
    <property type="match status" value="1"/>
</dbReference>
<evidence type="ECO:0000313" key="3">
    <source>
        <dbReference type="EMBL" id="GLD28344.1"/>
    </source>
</evidence>
<evidence type="ECO:0000313" key="2">
    <source>
        <dbReference type="EMBL" id="GLB81599.1"/>
    </source>
</evidence>
<dbReference type="GO" id="GO:0030497">
    <property type="term" value="P:fatty acid elongation"/>
    <property type="evidence" value="ECO:0007669"/>
    <property type="project" value="TreeGrafter"/>
</dbReference>
<dbReference type="EMBL" id="BRZI01000001">
    <property type="protein sequence ID" value="GLD28344.1"/>
    <property type="molecule type" value="Genomic_DNA"/>
</dbReference>
<dbReference type="PANTHER" id="PTHR42760">
    <property type="entry name" value="SHORT-CHAIN DEHYDROGENASES/REDUCTASES FAMILY MEMBER"/>
    <property type="match status" value="1"/>
</dbReference>
<reference evidence="3" key="1">
    <citation type="submission" date="2022-08" db="EMBL/GenBank/DDBJ databases">
        <title>Mycobacterium kiyosense sp. nov., scotochromogenic slow-glowing species isolated from respiratory specimens.</title>
        <authorList>
            <person name="Fukano H."/>
            <person name="Kazumi Y."/>
            <person name="Sakagami N."/>
            <person name="Ato M."/>
            <person name="Mitarai S."/>
            <person name="Hoshino Y."/>
        </authorList>
    </citation>
    <scope>NUCLEOTIDE SEQUENCE</scope>
    <source>
        <strain evidence="3">1413</strain>
        <strain evidence="2">SRL2020-028</strain>
    </source>
</reference>
<dbReference type="PANTHER" id="PTHR42760:SF40">
    <property type="entry name" value="3-OXOACYL-[ACYL-CARRIER-PROTEIN] REDUCTASE, CHLOROPLASTIC"/>
    <property type="match status" value="1"/>
</dbReference>
<protein>
    <submittedName>
        <fullName evidence="3">Short-chain dehydrogenase</fullName>
    </submittedName>
</protein>
<organism evidence="3 4">
    <name type="scientific">Mycobacterium kiyosense</name>
    <dbReference type="NCBI Taxonomy" id="2871094"/>
    <lineage>
        <taxon>Bacteria</taxon>
        <taxon>Bacillati</taxon>
        <taxon>Actinomycetota</taxon>
        <taxon>Actinomycetes</taxon>
        <taxon>Mycobacteriales</taxon>
        <taxon>Mycobacteriaceae</taxon>
        <taxon>Mycobacterium</taxon>
    </lineage>
</organism>
<sequence length="235" mass="24877">MNRDCQYEEVMAVEVVVTGADTDLGRTVAERFREDGHKVTLVGARGGDLEVVAKELDVDAIVCDTTDPASLHEARSLFPHHLDTIVNVPAPTWDAGDPRTYSLSDTAAAWRRTLDATVLSVVLTVQCVSELLRSGGHIITVVPENPATGSVDAAIKAALSNWVSGQAEVYGVRGITVNAVACGRSVQAGYEGLSRTPEPVAAEIARLSLFLTTPAARHITGQTLHVSHGALAQFA</sequence>
<dbReference type="GO" id="GO:0016616">
    <property type="term" value="F:oxidoreductase activity, acting on the CH-OH group of donors, NAD or NADP as acceptor"/>
    <property type="evidence" value="ECO:0007669"/>
    <property type="project" value="TreeGrafter"/>
</dbReference>
<dbReference type="InterPro" id="IPR002347">
    <property type="entry name" value="SDR_fam"/>
</dbReference>